<evidence type="ECO:0000313" key="4">
    <source>
        <dbReference type="EMBL" id="MCX5614852.1"/>
    </source>
</evidence>
<sequence>MKLALVGIIKNEAHDILYWLGWHARLGINSFILFDDDSDDGTRALIRAACVHWDIRLFHIREHSLNLAEQSHLKRQQQVYCDALNAIKGQFDWVGLFDTDEYLTLCEHKTLPDFLATMGTDVGAVALHWRVYGHNNRITTPNTPPFHSFTRHSTIQEDINRHIKTLLRPSYWDHEQWVNVHYFPLQKGRYVTATGHPITWSDSLGITAEQPEWSGAFLMHFQNRSVEQFVERARNRKDIQLTLADADFSQWNEVEDLTPRHATADVLGRVRPVITSGVVNALMQLQHQYPPHAKHTPPPATQSSSTFNIFALFPKEERLLGLKEGLIYDTDAAELNSHNNNVTLFLLQSRHVPTAAFLFALDQTYKIVDFILLDDGRLGGLPRYDLLPIVEQTAIALRQRGGFSRQGYFLSAPPKEPLTTNRPKADMWEYFTALPQLTLPTEDSWLTLPAFNLAEMLLRTPTITLEDISFLTQVDRHMTAWLLPLLAAHLEDSQARILHSYLGPFAPFIL</sequence>
<comment type="subcellular location">
    <subcellularLocation>
        <location evidence="1">Membrane</location>
        <topology evidence="1">Single-pass membrane protein</topology>
    </subcellularLocation>
</comment>
<dbReference type="Proteomes" id="UP001165648">
    <property type="component" value="Unassembled WGS sequence"/>
</dbReference>
<evidence type="ECO:0000313" key="5">
    <source>
        <dbReference type="Proteomes" id="UP001165648"/>
    </source>
</evidence>
<keyword evidence="5" id="KW-1185">Reference proteome</keyword>
<evidence type="ECO:0000256" key="2">
    <source>
        <dbReference type="ARBA" id="ARBA00022692"/>
    </source>
</evidence>
<accession>A0ABT3WAL7</accession>
<comment type="caution">
    <text evidence="4">The sequence shown here is derived from an EMBL/GenBank/DDBJ whole genome shotgun (WGS) entry which is preliminary data.</text>
</comment>
<keyword evidence="2" id="KW-0812">Transmembrane</keyword>
<evidence type="ECO:0000256" key="3">
    <source>
        <dbReference type="ARBA" id="ARBA00022989"/>
    </source>
</evidence>
<proteinExistence type="predicted"/>
<gene>
    <name evidence="4" type="ORF">NQF64_06295</name>
</gene>
<dbReference type="EMBL" id="JANIDW010000003">
    <property type="protein sequence ID" value="MCX5614852.1"/>
    <property type="molecule type" value="Genomic_DNA"/>
</dbReference>
<dbReference type="RefSeq" id="WP_099026993.1">
    <property type="nucleotide sequence ID" value="NZ_JANIDW010000003.1"/>
</dbReference>
<dbReference type="InterPro" id="IPR029044">
    <property type="entry name" value="Nucleotide-diphossugar_trans"/>
</dbReference>
<keyword evidence="3" id="KW-0472">Membrane</keyword>
<evidence type="ECO:0000256" key="1">
    <source>
        <dbReference type="ARBA" id="ARBA00004167"/>
    </source>
</evidence>
<dbReference type="PANTHER" id="PTHR21461:SF69">
    <property type="entry name" value="GLYCOSYLTRANSFERASE FAMILY 92 PROTEIN"/>
    <property type="match status" value="1"/>
</dbReference>
<name>A0ABT3WAL7_9PROT</name>
<dbReference type="Pfam" id="PF13704">
    <property type="entry name" value="Glyco_tranf_2_4"/>
    <property type="match status" value="1"/>
</dbReference>
<dbReference type="PANTHER" id="PTHR21461">
    <property type="entry name" value="GLYCOSYLTRANSFERASE FAMILY 92 PROTEIN"/>
    <property type="match status" value="1"/>
</dbReference>
<dbReference type="SUPFAM" id="SSF53448">
    <property type="entry name" value="Nucleotide-diphospho-sugar transferases"/>
    <property type="match status" value="1"/>
</dbReference>
<protein>
    <submittedName>
        <fullName evidence="4">Glycosyltransferase family 2 protein</fullName>
    </submittedName>
</protein>
<reference evidence="4 5" key="1">
    <citation type="submission" date="2022-07" db="EMBL/GenBank/DDBJ databases">
        <title>Bombella genomes.</title>
        <authorList>
            <person name="Harer L."/>
            <person name="Styblova S."/>
            <person name="Ehrmann M."/>
        </authorList>
    </citation>
    <scope>NUCLEOTIDE SEQUENCE [LARGE SCALE GENOMIC DNA]</scope>
    <source>
        <strain evidence="4 5">TMW 2.2558</strain>
    </source>
</reference>
<organism evidence="4 5">
    <name type="scientific">Bombella saccharophila</name>
    <dbReference type="NCBI Taxonomy" id="2967338"/>
    <lineage>
        <taxon>Bacteria</taxon>
        <taxon>Pseudomonadati</taxon>
        <taxon>Pseudomonadota</taxon>
        <taxon>Alphaproteobacteria</taxon>
        <taxon>Acetobacterales</taxon>
        <taxon>Acetobacteraceae</taxon>
        <taxon>Bombella</taxon>
    </lineage>
</organism>
<keyword evidence="3" id="KW-1133">Transmembrane helix</keyword>